<sequence length="279" mass="29724">MRMTNFSVKLAGAMAAALSFGLQAHATGVGEAQTFDVDVAIVFAVDFSSSIDPDTADLQRNGHVTALTSPEFLDAISSNRRGCIGITYFEWASPAQIRVVLPWTRICGPADAGNAARVIANKGDTGFSRRGRGGTSISSAIDVGSLLLDKFPGTAERKVIDISGNGENNDGLPVQESRRRAIAKGYTINAIAIPDGSGENPGLLLASYFSDNVIGGFSAFVMVPKAVGDYITALRRKLIREIAQRDDPRSPNAGARFGWPTYTTIADAQYRAFEWMASP</sequence>
<dbReference type="InterPro" id="IPR036465">
    <property type="entry name" value="vWFA_dom_sf"/>
</dbReference>
<evidence type="ECO:0000313" key="3">
    <source>
        <dbReference type="Proteomes" id="UP000477849"/>
    </source>
</evidence>
<reference evidence="2 3" key="1">
    <citation type="submission" date="2020-02" db="EMBL/GenBank/DDBJ databases">
        <title>Genome sequence of the type strain CCBAU10050 of Rhizobium daejeonense.</title>
        <authorList>
            <person name="Gao J."/>
            <person name="Sun J."/>
        </authorList>
    </citation>
    <scope>NUCLEOTIDE SEQUENCE [LARGE SCALE GENOMIC DNA]</scope>
    <source>
        <strain evidence="2 3">CCBAU10050</strain>
    </source>
</reference>
<dbReference type="CDD" id="cd00198">
    <property type="entry name" value="vWFA"/>
    <property type="match status" value="1"/>
</dbReference>
<feature type="signal peptide" evidence="1">
    <location>
        <begin position="1"/>
        <end position="26"/>
    </location>
</feature>
<dbReference type="EMBL" id="JAAKZH010000007">
    <property type="protein sequence ID" value="NGO65782.1"/>
    <property type="molecule type" value="Genomic_DNA"/>
</dbReference>
<keyword evidence="3" id="KW-1185">Reference proteome</keyword>
<dbReference type="Proteomes" id="UP000477849">
    <property type="component" value="Unassembled WGS sequence"/>
</dbReference>
<dbReference type="Pfam" id="PF06707">
    <property type="entry name" value="DUF1194"/>
    <property type="match status" value="1"/>
</dbReference>
<name>A0A6M1RW97_9HYPH</name>
<proteinExistence type="predicted"/>
<dbReference type="SUPFAM" id="SSF53300">
    <property type="entry name" value="vWA-like"/>
    <property type="match status" value="1"/>
</dbReference>
<organism evidence="2 3">
    <name type="scientific">Rhizobium daejeonense</name>
    <dbReference type="NCBI Taxonomy" id="240521"/>
    <lineage>
        <taxon>Bacteria</taxon>
        <taxon>Pseudomonadati</taxon>
        <taxon>Pseudomonadota</taxon>
        <taxon>Alphaproteobacteria</taxon>
        <taxon>Hyphomicrobiales</taxon>
        <taxon>Rhizobiaceae</taxon>
        <taxon>Rhizobium/Agrobacterium group</taxon>
        <taxon>Rhizobium</taxon>
    </lineage>
</organism>
<feature type="chain" id="PRO_5026679684" evidence="1">
    <location>
        <begin position="27"/>
        <end position="279"/>
    </location>
</feature>
<dbReference type="InterPro" id="IPR010607">
    <property type="entry name" value="DUF1194"/>
</dbReference>
<dbReference type="AlphaFoldDB" id="A0A6M1RW97"/>
<evidence type="ECO:0000256" key="1">
    <source>
        <dbReference type="SAM" id="SignalP"/>
    </source>
</evidence>
<comment type="caution">
    <text evidence="2">The sequence shown here is derived from an EMBL/GenBank/DDBJ whole genome shotgun (WGS) entry which is preliminary data.</text>
</comment>
<accession>A0A6M1RW97</accession>
<protein>
    <submittedName>
        <fullName evidence="2">DUF1194 domain-containing protein</fullName>
    </submittedName>
</protein>
<gene>
    <name evidence="2" type="ORF">G6N76_19090</name>
</gene>
<dbReference type="Gene3D" id="3.40.50.410">
    <property type="entry name" value="von Willebrand factor, type A domain"/>
    <property type="match status" value="1"/>
</dbReference>
<keyword evidence="1" id="KW-0732">Signal</keyword>
<evidence type="ECO:0000313" key="2">
    <source>
        <dbReference type="EMBL" id="NGO65782.1"/>
    </source>
</evidence>